<dbReference type="InterPro" id="IPR010331">
    <property type="entry name" value="ExoD"/>
</dbReference>
<keyword evidence="3" id="KW-1185">Reference proteome</keyword>
<keyword evidence="1" id="KW-0812">Transmembrane</keyword>
<feature type="transmembrane region" description="Helical" evidence="1">
    <location>
        <begin position="136"/>
        <end position="161"/>
    </location>
</feature>
<dbReference type="RefSeq" id="WP_089233012.1">
    <property type="nucleotide sequence ID" value="NZ_FZOY01000003.1"/>
</dbReference>
<keyword evidence="1" id="KW-1133">Transmembrane helix</keyword>
<feature type="transmembrane region" description="Helical" evidence="1">
    <location>
        <begin position="181"/>
        <end position="199"/>
    </location>
</feature>
<dbReference type="OrthoDB" id="7949130at2"/>
<dbReference type="Proteomes" id="UP000198426">
    <property type="component" value="Unassembled WGS sequence"/>
</dbReference>
<dbReference type="EMBL" id="FZOY01000003">
    <property type="protein sequence ID" value="SNS81131.1"/>
    <property type="molecule type" value="Genomic_DNA"/>
</dbReference>
<protein>
    <submittedName>
        <fullName evidence="2">Uncharacterized conserved protein</fullName>
    </submittedName>
</protein>
<sequence>MTEPTAPGPMPEPLPLEAMLQDIAAMAGGREAILFGEMLDALGRRGFGPVLTLAAALTLLPTGMVPLVPAVMGVIMLTTSAEMLRGRREIWIPPWLYRRQIPGATLHAAIDRARPTAARLDRLIRPHLTWFARSRLIAWAIGAVVAVTSLAIIAIGAIPGLPFLLAIHPLLFGIGLTTGDGRFVLAGFAIFLPTAYVALRLAGAL</sequence>
<dbReference type="PANTHER" id="PTHR41795:SF1">
    <property type="entry name" value="EXOPOLYSACCHARIDE SYNTHESIS PROTEIN"/>
    <property type="match status" value="1"/>
</dbReference>
<organism evidence="2 3">
    <name type="scientific">Tropicimonas sediminicola</name>
    <dbReference type="NCBI Taxonomy" id="1031541"/>
    <lineage>
        <taxon>Bacteria</taxon>
        <taxon>Pseudomonadati</taxon>
        <taxon>Pseudomonadota</taxon>
        <taxon>Alphaproteobacteria</taxon>
        <taxon>Rhodobacterales</taxon>
        <taxon>Roseobacteraceae</taxon>
        <taxon>Tropicimonas</taxon>
    </lineage>
</organism>
<dbReference type="AlphaFoldDB" id="A0A239HJ23"/>
<dbReference type="PIRSF" id="PIRSF033239">
    <property type="entry name" value="ExoD"/>
    <property type="match status" value="1"/>
</dbReference>
<evidence type="ECO:0000256" key="1">
    <source>
        <dbReference type="SAM" id="Phobius"/>
    </source>
</evidence>
<evidence type="ECO:0000313" key="2">
    <source>
        <dbReference type="EMBL" id="SNS81131.1"/>
    </source>
</evidence>
<dbReference type="Pfam" id="PF06055">
    <property type="entry name" value="ExoD"/>
    <property type="match status" value="1"/>
</dbReference>
<evidence type="ECO:0000313" key="3">
    <source>
        <dbReference type="Proteomes" id="UP000198426"/>
    </source>
</evidence>
<feature type="transmembrane region" description="Helical" evidence="1">
    <location>
        <begin position="50"/>
        <end position="78"/>
    </location>
</feature>
<gene>
    <name evidence="2" type="ORF">SAMN05421757_103436</name>
</gene>
<name>A0A239HJ23_9RHOB</name>
<proteinExistence type="predicted"/>
<accession>A0A239HJ23</accession>
<reference evidence="2 3" key="1">
    <citation type="submission" date="2017-06" db="EMBL/GenBank/DDBJ databases">
        <authorList>
            <person name="Kim H.J."/>
            <person name="Triplett B.A."/>
        </authorList>
    </citation>
    <scope>NUCLEOTIDE SEQUENCE [LARGE SCALE GENOMIC DNA]</scope>
    <source>
        <strain evidence="2 3">DSM 29339</strain>
    </source>
</reference>
<dbReference type="PANTHER" id="PTHR41795">
    <property type="entry name" value="EXOPOLYSACCHARIDE SYNTHESIS PROTEIN"/>
    <property type="match status" value="1"/>
</dbReference>
<keyword evidence="1" id="KW-0472">Membrane</keyword>